<evidence type="ECO:0000313" key="3">
    <source>
        <dbReference type="Proteomes" id="UP000540568"/>
    </source>
</evidence>
<organism evidence="2 3">
    <name type="scientific">Promicromonospora sukumoe</name>
    <dbReference type="NCBI Taxonomy" id="88382"/>
    <lineage>
        <taxon>Bacteria</taxon>
        <taxon>Bacillati</taxon>
        <taxon>Actinomycetota</taxon>
        <taxon>Actinomycetes</taxon>
        <taxon>Micrococcales</taxon>
        <taxon>Promicromonosporaceae</taxon>
        <taxon>Promicromonospora</taxon>
    </lineage>
</organism>
<name>A0A7W3PFX5_9MICO</name>
<dbReference type="Proteomes" id="UP000540568">
    <property type="component" value="Unassembled WGS sequence"/>
</dbReference>
<dbReference type="CDD" id="cd04301">
    <property type="entry name" value="NAT_SF"/>
    <property type="match status" value="1"/>
</dbReference>
<dbReference type="GO" id="GO:0016747">
    <property type="term" value="F:acyltransferase activity, transferring groups other than amino-acyl groups"/>
    <property type="evidence" value="ECO:0007669"/>
    <property type="project" value="InterPro"/>
</dbReference>
<dbReference type="AlphaFoldDB" id="A0A7W3PFX5"/>
<dbReference type="SUPFAM" id="SSF55729">
    <property type="entry name" value="Acyl-CoA N-acyltransferases (Nat)"/>
    <property type="match status" value="2"/>
</dbReference>
<proteinExistence type="predicted"/>
<dbReference type="Pfam" id="PF00583">
    <property type="entry name" value="Acetyltransf_1"/>
    <property type="match status" value="1"/>
</dbReference>
<gene>
    <name evidence="2" type="ORF">FHX71_004561</name>
</gene>
<dbReference type="RefSeq" id="WP_182619665.1">
    <property type="nucleotide sequence ID" value="NZ_BAAATF010000015.1"/>
</dbReference>
<protein>
    <submittedName>
        <fullName evidence="2">GNAT superfamily N-acetyltransferase</fullName>
    </submittedName>
</protein>
<evidence type="ECO:0000259" key="1">
    <source>
        <dbReference type="PROSITE" id="PS51186"/>
    </source>
</evidence>
<feature type="domain" description="N-acetyltransferase" evidence="1">
    <location>
        <begin position="43"/>
        <end position="211"/>
    </location>
</feature>
<keyword evidence="2" id="KW-0808">Transferase</keyword>
<comment type="caution">
    <text evidence="2">The sequence shown here is derived from an EMBL/GenBank/DDBJ whole genome shotgun (WGS) entry which is preliminary data.</text>
</comment>
<evidence type="ECO:0000313" key="2">
    <source>
        <dbReference type="EMBL" id="MBA8810585.1"/>
    </source>
</evidence>
<dbReference type="Gene3D" id="3.40.630.30">
    <property type="match status" value="1"/>
</dbReference>
<dbReference type="InterPro" id="IPR000182">
    <property type="entry name" value="GNAT_dom"/>
</dbReference>
<dbReference type="EMBL" id="JACGWV010000002">
    <property type="protein sequence ID" value="MBA8810585.1"/>
    <property type="molecule type" value="Genomic_DNA"/>
</dbReference>
<dbReference type="InterPro" id="IPR016181">
    <property type="entry name" value="Acyl_CoA_acyltransferase"/>
</dbReference>
<dbReference type="PROSITE" id="PS51186">
    <property type="entry name" value="GNAT"/>
    <property type="match status" value="1"/>
</dbReference>
<accession>A0A7W3PFX5</accession>
<sequence>MTSPTGYAPEPTTWRILEVAAVPATDHPDAWAYHGIAAVDRAVETATLGYDDLARTVQTLVSGMLHQEYADKRRFVAVLDRADGEAPTADDVVGYGFLALPRDDNTHTADVYVGVHPDHRRRGIGSALAEQAERAAADAGRTTFFGWSLSPREAAQDEEALVPATGAGRLPADAGGARFALGRGYTLEQVERMSRLDLPVDADALATFEAEARAKAGADYVTHTWEGIPEEWHEGYARLMTRMSTDVPQGELDFGEETWDAARVRTYLASRADSGERLLTTLVVHVPSGEVAGGTSFLLQDGKPAYVFQEETIALKEHRGHRLGMLVKAVNLRELAARYPRTERVHTFNAEENAHMLGINVALGFRPSGAEAALQKRL</sequence>
<keyword evidence="3" id="KW-1185">Reference proteome</keyword>
<reference evidence="2 3" key="1">
    <citation type="submission" date="2020-07" db="EMBL/GenBank/DDBJ databases">
        <title>Sequencing the genomes of 1000 actinobacteria strains.</title>
        <authorList>
            <person name="Klenk H.-P."/>
        </authorList>
    </citation>
    <scope>NUCLEOTIDE SEQUENCE [LARGE SCALE GENOMIC DNA]</scope>
    <source>
        <strain evidence="2 3">DSM 44121</strain>
    </source>
</reference>